<evidence type="ECO:0000313" key="2">
    <source>
        <dbReference type="EMBL" id="MBE1237722.1"/>
    </source>
</evidence>
<accession>A0A8J6YXY4</accession>
<dbReference type="Pfam" id="PF14903">
    <property type="entry name" value="WG_beta_rep"/>
    <property type="match status" value="1"/>
</dbReference>
<dbReference type="PANTHER" id="PTHR37841:SF1">
    <property type="entry name" value="DUF3298 DOMAIN-CONTAINING PROTEIN"/>
    <property type="match status" value="1"/>
</dbReference>
<comment type="caution">
    <text evidence="2">The sequence shown here is derived from an EMBL/GenBank/DDBJ whole genome shotgun (WGS) entry which is preliminary data.</text>
</comment>
<protein>
    <submittedName>
        <fullName evidence="2">WG repeat-containing protein</fullName>
    </submittedName>
</protein>
<evidence type="ECO:0000313" key="3">
    <source>
        <dbReference type="Proteomes" id="UP000631034"/>
    </source>
</evidence>
<feature type="compositionally biased region" description="Basic and acidic residues" evidence="1">
    <location>
        <begin position="224"/>
        <end position="239"/>
    </location>
</feature>
<gene>
    <name evidence="2" type="ORF">IHV25_08685</name>
</gene>
<sequence length="239" mass="25609">MSRMVVTLAVLSATLAVVSGLVYAGLRVARPDPKAVFSAVLFPVSTQDPISAYLLDSRGIGYARVDGTLVIAPVFAEAGFFDSEGYALVRYRGRWGYIAPDGSFLINPVFLEASGFDCTGRARVTLEDGQSILVDRTGTPVEPSPQTCPPENAATPVRAGRLYGFRNPDGTRLLAPTFCLATPFHPNGLALVENCDGKPFYINRKGETVLDRNLGPGAPAGRQDSARPDWRPVLRPDPG</sequence>
<organism evidence="2 3">
    <name type="scientific">Phaeovibrio sulfidiphilus</name>
    <dbReference type="NCBI Taxonomy" id="1220600"/>
    <lineage>
        <taxon>Bacteria</taxon>
        <taxon>Pseudomonadati</taxon>
        <taxon>Pseudomonadota</taxon>
        <taxon>Alphaproteobacteria</taxon>
        <taxon>Rhodospirillales</taxon>
        <taxon>Rhodospirillaceae</taxon>
        <taxon>Phaeovibrio</taxon>
    </lineage>
</organism>
<reference evidence="2" key="1">
    <citation type="submission" date="2020-10" db="EMBL/GenBank/DDBJ databases">
        <title>Genome sequence of the unusual species of purple photosynthetic bacteria, Phaeovibrio sulfidiphilus DSM 23193, type strain.</title>
        <authorList>
            <person name="Kyndt J.A."/>
            <person name="Meyer T.E."/>
        </authorList>
    </citation>
    <scope>NUCLEOTIDE SEQUENCE</scope>
    <source>
        <strain evidence="2">DSM 23193</strain>
    </source>
</reference>
<keyword evidence="3" id="KW-1185">Reference proteome</keyword>
<name>A0A8J6YXY4_9PROT</name>
<dbReference type="AlphaFoldDB" id="A0A8J6YXY4"/>
<evidence type="ECO:0000256" key="1">
    <source>
        <dbReference type="SAM" id="MobiDB-lite"/>
    </source>
</evidence>
<dbReference type="RefSeq" id="WP_192534722.1">
    <property type="nucleotide sequence ID" value="NZ_JACZHT010000006.1"/>
</dbReference>
<dbReference type="EMBL" id="JACZHT010000006">
    <property type="protein sequence ID" value="MBE1237722.1"/>
    <property type="molecule type" value="Genomic_DNA"/>
</dbReference>
<feature type="region of interest" description="Disordered" evidence="1">
    <location>
        <begin position="211"/>
        <end position="239"/>
    </location>
</feature>
<dbReference type="PANTHER" id="PTHR37841">
    <property type="entry name" value="GLR2918 PROTEIN"/>
    <property type="match status" value="1"/>
</dbReference>
<dbReference type="Proteomes" id="UP000631034">
    <property type="component" value="Unassembled WGS sequence"/>
</dbReference>
<dbReference type="InterPro" id="IPR032774">
    <property type="entry name" value="WG_beta_rep"/>
</dbReference>
<proteinExistence type="predicted"/>